<name>A0A317C3Q3_9GAMM</name>
<keyword evidence="2" id="KW-1185">Reference proteome</keyword>
<evidence type="ECO:0000313" key="2">
    <source>
        <dbReference type="Proteomes" id="UP000245539"/>
    </source>
</evidence>
<protein>
    <submittedName>
        <fullName evidence="1">TIGR02444 family protein</fullName>
    </submittedName>
</protein>
<dbReference type="EMBL" id="QGKM01000076">
    <property type="protein sequence ID" value="PWQ92801.1"/>
    <property type="molecule type" value="Genomic_DNA"/>
</dbReference>
<dbReference type="Proteomes" id="UP000245539">
    <property type="component" value="Unassembled WGS sequence"/>
</dbReference>
<dbReference type="RefSeq" id="WP_109839351.1">
    <property type="nucleotide sequence ID" value="NZ_QGKM01000076.1"/>
</dbReference>
<evidence type="ECO:0000313" key="1">
    <source>
        <dbReference type="EMBL" id="PWQ92801.1"/>
    </source>
</evidence>
<dbReference type="OrthoDB" id="5795846at2"/>
<gene>
    <name evidence="1" type="ORF">DKW60_19525</name>
</gene>
<reference evidence="1 2" key="1">
    <citation type="submission" date="2018-05" db="EMBL/GenBank/DDBJ databases">
        <title>Leucothrix arctica sp. nov., isolated from Arctic seawater.</title>
        <authorList>
            <person name="Choi A."/>
            <person name="Baek K."/>
        </authorList>
    </citation>
    <scope>NUCLEOTIDE SEQUENCE [LARGE SCALE GENOMIC DNA]</scope>
    <source>
        <strain evidence="1 2">JCM 18388</strain>
    </source>
</reference>
<dbReference type="Pfam" id="PF09523">
    <property type="entry name" value="DUF2390"/>
    <property type="match status" value="1"/>
</dbReference>
<dbReference type="InterPro" id="IPR012659">
    <property type="entry name" value="CHP02444"/>
</dbReference>
<dbReference type="AlphaFoldDB" id="A0A317C3Q3"/>
<proteinExistence type="predicted"/>
<accession>A0A317C3Q3</accession>
<dbReference type="NCBIfam" id="TIGR02444">
    <property type="entry name" value="TIGR02444 family protein"/>
    <property type="match status" value="1"/>
</dbReference>
<comment type="caution">
    <text evidence="1">The sequence shown here is derived from an EMBL/GenBank/DDBJ whole genome shotgun (WGS) entry which is preliminary data.</text>
</comment>
<sequence>MNDIPSGFWAFSLSFYQQTDVRNACLNLQNTVDADVNIVLYMLYLASQRQRISDNEIHRIIQTVSPWRDNVIKPIRAARTNLKKTEMHPDGDAVNSFKTQLMATELEAEKLQQSLLESLQVDFSDATPDSAAHSNLIKYAQMLGIKGKEKSIQTLLNHFCNNA</sequence>
<organism evidence="1 2">
    <name type="scientific">Leucothrix pacifica</name>
    <dbReference type="NCBI Taxonomy" id="1247513"/>
    <lineage>
        <taxon>Bacteria</taxon>
        <taxon>Pseudomonadati</taxon>
        <taxon>Pseudomonadota</taxon>
        <taxon>Gammaproteobacteria</taxon>
        <taxon>Thiotrichales</taxon>
        <taxon>Thiotrichaceae</taxon>
        <taxon>Leucothrix</taxon>
    </lineage>
</organism>